<name>A0A1E3AUP3_9FIRM</name>
<accession>A0A1E3AUP3</accession>
<evidence type="ECO:0000313" key="3">
    <source>
        <dbReference type="EMBL" id="ODM12417.1"/>
    </source>
</evidence>
<evidence type="ECO:0000256" key="1">
    <source>
        <dbReference type="SAM" id="Phobius"/>
    </source>
</evidence>
<evidence type="ECO:0000313" key="5">
    <source>
        <dbReference type="Proteomes" id="UP000095003"/>
    </source>
</evidence>
<reference evidence="4 5" key="1">
    <citation type="submission" date="2016-07" db="EMBL/GenBank/DDBJ databases">
        <title>Characterization of isolates of Eisenbergiella tayi derived from blood cultures, using whole genome sequencing.</title>
        <authorList>
            <person name="Burdz T."/>
            <person name="Wiebe D."/>
            <person name="Huynh C."/>
            <person name="Bernard K."/>
        </authorList>
    </citation>
    <scope>NUCLEOTIDE SEQUENCE [LARGE SCALE GENOMIC DNA]</scope>
    <source>
        <strain evidence="2 4">NML 110608</strain>
        <strain evidence="3 5">NML 120489</strain>
    </source>
</reference>
<dbReference type="Proteomes" id="UP000095003">
    <property type="component" value="Unassembled WGS sequence"/>
</dbReference>
<dbReference type="AlphaFoldDB" id="A0A1E3AUP3"/>
<comment type="caution">
    <text evidence="3">The sequence shown here is derived from an EMBL/GenBank/DDBJ whole genome shotgun (WGS) entry which is preliminary data.</text>
</comment>
<dbReference type="RefSeq" id="WP_165868914.1">
    <property type="nucleotide sequence ID" value="NZ_BAABXS010000001.1"/>
</dbReference>
<keyword evidence="1" id="KW-1133">Transmembrane helix</keyword>
<keyword evidence="1" id="KW-0812">Transmembrane</keyword>
<evidence type="ECO:0000313" key="4">
    <source>
        <dbReference type="Proteomes" id="UP000094067"/>
    </source>
</evidence>
<dbReference type="Proteomes" id="UP000094067">
    <property type="component" value="Unassembled WGS sequence"/>
</dbReference>
<dbReference type="EMBL" id="MCGH01000005">
    <property type="protein sequence ID" value="ODM01877.1"/>
    <property type="molecule type" value="Genomic_DNA"/>
</dbReference>
<organism evidence="3 5">
    <name type="scientific">Eisenbergiella tayi</name>
    <dbReference type="NCBI Taxonomy" id="1432052"/>
    <lineage>
        <taxon>Bacteria</taxon>
        <taxon>Bacillati</taxon>
        <taxon>Bacillota</taxon>
        <taxon>Clostridia</taxon>
        <taxon>Lachnospirales</taxon>
        <taxon>Lachnospiraceae</taxon>
        <taxon>Eisenbergiella</taxon>
    </lineage>
</organism>
<dbReference type="GeneID" id="93305333"/>
<feature type="transmembrane region" description="Helical" evidence="1">
    <location>
        <begin position="6"/>
        <end position="32"/>
    </location>
</feature>
<evidence type="ECO:0008006" key="6">
    <source>
        <dbReference type="Google" id="ProtNLM"/>
    </source>
</evidence>
<evidence type="ECO:0000313" key="2">
    <source>
        <dbReference type="EMBL" id="ODM01877.1"/>
    </source>
</evidence>
<keyword evidence="1" id="KW-0472">Membrane</keyword>
<protein>
    <recommendedName>
        <fullName evidence="6">Oxaloacetate decarboxylase</fullName>
    </recommendedName>
</protein>
<proteinExistence type="predicted"/>
<dbReference type="EMBL" id="MCGI01000001">
    <property type="protein sequence ID" value="ODM12417.1"/>
    <property type="molecule type" value="Genomic_DNA"/>
</dbReference>
<gene>
    <name evidence="3" type="ORF">BEH84_00131</name>
    <name evidence="2" type="ORF">BEI61_05876</name>
</gene>
<dbReference type="PATRIC" id="fig|1432052.3.peg.130"/>
<sequence>MWDNFLITLSIMGKGMVGIFTVIIIISLVVALMGRLGAGKKTDEKKSGK</sequence>